<dbReference type="EMBL" id="MU006101">
    <property type="protein sequence ID" value="KAF2836914.1"/>
    <property type="molecule type" value="Genomic_DNA"/>
</dbReference>
<organism evidence="9 10">
    <name type="scientific">Patellaria atrata CBS 101060</name>
    <dbReference type="NCBI Taxonomy" id="1346257"/>
    <lineage>
        <taxon>Eukaryota</taxon>
        <taxon>Fungi</taxon>
        <taxon>Dikarya</taxon>
        <taxon>Ascomycota</taxon>
        <taxon>Pezizomycotina</taxon>
        <taxon>Dothideomycetes</taxon>
        <taxon>Dothideomycetes incertae sedis</taxon>
        <taxon>Patellariales</taxon>
        <taxon>Patellariaceae</taxon>
        <taxon>Patellaria</taxon>
    </lineage>
</organism>
<keyword evidence="4 8" id="KW-1133">Transmembrane helix</keyword>
<keyword evidence="10" id="KW-1185">Reference proteome</keyword>
<evidence type="ECO:0000256" key="1">
    <source>
        <dbReference type="ARBA" id="ARBA00004141"/>
    </source>
</evidence>
<keyword evidence="5 6" id="KW-0472">Membrane</keyword>
<evidence type="ECO:0000256" key="5">
    <source>
        <dbReference type="ARBA" id="ARBA00023136"/>
    </source>
</evidence>
<evidence type="ECO:0000256" key="8">
    <source>
        <dbReference type="SAM" id="Phobius"/>
    </source>
</evidence>
<feature type="transmembrane region" description="Helical" evidence="8">
    <location>
        <begin position="53"/>
        <end position="75"/>
    </location>
</feature>
<evidence type="ECO:0000256" key="7">
    <source>
        <dbReference type="SAM" id="MobiDB-lite"/>
    </source>
</evidence>
<evidence type="ECO:0000313" key="9">
    <source>
        <dbReference type="EMBL" id="KAF2836914.1"/>
    </source>
</evidence>
<feature type="compositionally biased region" description="Basic and acidic residues" evidence="7">
    <location>
        <begin position="8"/>
        <end position="26"/>
    </location>
</feature>
<dbReference type="PIRSF" id="PIRSF015840">
    <property type="entry name" value="DUF284_TM_euk"/>
    <property type="match status" value="1"/>
</dbReference>
<dbReference type="PANTHER" id="PTHR10926">
    <property type="entry name" value="CELL CYCLE CONTROL PROTEIN 50"/>
    <property type="match status" value="1"/>
</dbReference>
<dbReference type="InterPro" id="IPR005045">
    <property type="entry name" value="CDC50/LEM3_fam"/>
</dbReference>
<comment type="similarity">
    <text evidence="2 6">Belongs to the CDC50/LEM3 family.</text>
</comment>
<dbReference type="GO" id="GO:0005783">
    <property type="term" value="C:endoplasmic reticulum"/>
    <property type="evidence" value="ECO:0007669"/>
    <property type="project" value="TreeGrafter"/>
</dbReference>
<dbReference type="Pfam" id="PF03381">
    <property type="entry name" value="CDC50"/>
    <property type="match status" value="1"/>
</dbReference>
<proteinExistence type="inferred from homology"/>
<dbReference type="OrthoDB" id="340608at2759"/>
<sequence length="414" mass="46822">MSQTQAMEHADSIRSQDPHNQEEEKKTKSRRPANTAFRQQRLKAWQPILTPKTVLPLFFIVGIIFAPIGGLLIWASSQVEEISIDYSDCHKLEANGTAEDIPGSKVDSYFKKSNYTGGIAPTWQRNESFELVDSGARIWTNTCTLMFDIPNDIGPPVLFYYRLTNFYQNHRRYVKSVDPDQMMGKHRSNDSIRSSDCDPLRVDDESGKAYYPCGLIANSMFNDTFGPTLVKQNDDESYTMINKGIAWDSDRELFKKTEYTIHDVVPPPNWRDRYPGGVYSEEHPIPNLHENEPFQVWMRTAGLPTFSKLAMRNNSHSMTAGRYRLVIRDYFPVTEYGGTKSIFISTRTVMGGKNPSLGIAYVVVGGFCVLMGAVFTATHLIKPRKLGDHTYLTWNTDQPTTATTTGRAARPGEA</sequence>
<dbReference type="GO" id="GO:0045332">
    <property type="term" value="P:phospholipid translocation"/>
    <property type="evidence" value="ECO:0007669"/>
    <property type="project" value="UniProtKB-UniRule"/>
</dbReference>
<accession>A0A9P4S6L3</accession>
<dbReference type="AlphaFoldDB" id="A0A9P4S6L3"/>
<gene>
    <name evidence="9" type="ORF">M501DRAFT_208105</name>
</gene>
<evidence type="ECO:0000256" key="4">
    <source>
        <dbReference type="ARBA" id="ARBA00022989"/>
    </source>
</evidence>
<feature type="transmembrane region" description="Helical" evidence="8">
    <location>
        <begin position="358"/>
        <end position="381"/>
    </location>
</feature>
<dbReference type="GO" id="GO:0005886">
    <property type="term" value="C:plasma membrane"/>
    <property type="evidence" value="ECO:0007669"/>
    <property type="project" value="TreeGrafter"/>
</dbReference>
<name>A0A9P4S6L3_9PEZI</name>
<dbReference type="PANTHER" id="PTHR10926:SF0">
    <property type="entry name" value="CDC50, ISOFORM A"/>
    <property type="match status" value="1"/>
</dbReference>
<comment type="caution">
    <text evidence="9">The sequence shown here is derived from an EMBL/GenBank/DDBJ whole genome shotgun (WGS) entry which is preliminary data.</text>
</comment>
<feature type="region of interest" description="Disordered" evidence="7">
    <location>
        <begin position="1"/>
        <end position="35"/>
    </location>
</feature>
<keyword evidence="3 8" id="KW-0812">Transmembrane</keyword>
<comment type="subcellular location">
    <subcellularLocation>
        <location evidence="1">Membrane</location>
        <topology evidence="1">Multi-pass membrane protein</topology>
    </subcellularLocation>
</comment>
<evidence type="ECO:0000256" key="3">
    <source>
        <dbReference type="ARBA" id="ARBA00022692"/>
    </source>
</evidence>
<reference evidence="9" key="1">
    <citation type="journal article" date="2020" name="Stud. Mycol.">
        <title>101 Dothideomycetes genomes: a test case for predicting lifestyles and emergence of pathogens.</title>
        <authorList>
            <person name="Haridas S."/>
            <person name="Albert R."/>
            <person name="Binder M."/>
            <person name="Bloem J."/>
            <person name="Labutti K."/>
            <person name="Salamov A."/>
            <person name="Andreopoulos B."/>
            <person name="Baker S."/>
            <person name="Barry K."/>
            <person name="Bills G."/>
            <person name="Bluhm B."/>
            <person name="Cannon C."/>
            <person name="Castanera R."/>
            <person name="Culley D."/>
            <person name="Daum C."/>
            <person name="Ezra D."/>
            <person name="Gonzalez J."/>
            <person name="Henrissat B."/>
            <person name="Kuo A."/>
            <person name="Liang C."/>
            <person name="Lipzen A."/>
            <person name="Lutzoni F."/>
            <person name="Magnuson J."/>
            <person name="Mondo S."/>
            <person name="Nolan M."/>
            <person name="Ohm R."/>
            <person name="Pangilinan J."/>
            <person name="Park H.-J."/>
            <person name="Ramirez L."/>
            <person name="Alfaro M."/>
            <person name="Sun H."/>
            <person name="Tritt A."/>
            <person name="Yoshinaga Y."/>
            <person name="Zwiers L.-H."/>
            <person name="Turgeon B."/>
            <person name="Goodwin S."/>
            <person name="Spatafora J."/>
            <person name="Crous P."/>
            <person name="Grigoriev I."/>
        </authorList>
    </citation>
    <scope>NUCLEOTIDE SEQUENCE</scope>
    <source>
        <strain evidence="9">CBS 101060</strain>
    </source>
</reference>
<evidence type="ECO:0000256" key="2">
    <source>
        <dbReference type="ARBA" id="ARBA00009457"/>
    </source>
</evidence>
<dbReference type="Proteomes" id="UP000799429">
    <property type="component" value="Unassembled WGS sequence"/>
</dbReference>
<dbReference type="GO" id="GO:0005794">
    <property type="term" value="C:Golgi apparatus"/>
    <property type="evidence" value="ECO:0007669"/>
    <property type="project" value="TreeGrafter"/>
</dbReference>
<evidence type="ECO:0000256" key="6">
    <source>
        <dbReference type="PIRNR" id="PIRNR015840"/>
    </source>
</evidence>
<protein>
    <submittedName>
        <fullName evidence="9">Lem3/Cdc50</fullName>
    </submittedName>
</protein>
<evidence type="ECO:0000313" key="10">
    <source>
        <dbReference type="Proteomes" id="UP000799429"/>
    </source>
</evidence>